<dbReference type="Gene3D" id="1.10.10.10">
    <property type="entry name" value="Winged helix-like DNA-binding domain superfamily/Winged helix DNA-binding domain"/>
    <property type="match status" value="1"/>
</dbReference>
<dbReference type="CDD" id="cd06170">
    <property type="entry name" value="LuxR_C_like"/>
    <property type="match status" value="1"/>
</dbReference>
<sequence>GRGPSSSPSPSRPCPEPEQVEFAPFAARYALTPRETEVLGYLVRGRTLPYIADALFVTTGTVKTHTVHIYRKLQVNSRQELLDLFEASA</sequence>
<evidence type="ECO:0000256" key="2">
    <source>
        <dbReference type="ARBA" id="ARBA00023125"/>
    </source>
</evidence>
<dbReference type="GO" id="GO:0006355">
    <property type="term" value="P:regulation of DNA-templated transcription"/>
    <property type="evidence" value="ECO:0007669"/>
    <property type="project" value="InterPro"/>
</dbReference>
<keyword evidence="1" id="KW-0805">Transcription regulation</keyword>
<dbReference type="EMBL" id="DYZL01000084">
    <property type="protein sequence ID" value="HJH42999.1"/>
    <property type="molecule type" value="Genomic_DNA"/>
</dbReference>
<dbReference type="SMART" id="SM00421">
    <property type="entry name" value="HTH_LUXR"/>
    <property type="match status" value="1"/>
</dbReference>
<name>A0A9D2VJT2_9ACTN</name>
<dbReference type="AlphaFoldDB" id="A0A9D2VJT2"/>
<evidence type="ECO:0000256" key="3">
    <source>
        <dbReference type="ARBA" id="ARBA00023163"/>
    </source>
</evidence>
<reference evidence="5" key="1">
    <citation type="journal article" date="2021" name="PeerJ">
        <title>Extensive microbial diversity within the chicken gut microbiome revealed by metagenomics and culture.</title>
        <authorList>
            <person name="Gilroy R."/>
            <person name="Ravi A."/>
            <person name="Getino M."/>
            <person name="Pursley I."/>
            <person name="Horton D.L."/>
            <person name="Alikhan N.F."/>
            <person name="Baker D."/>
            <person name="Gharbi K."/>
            <person name="Hall N."/>
            <person name="Watson M."/>
            <person name="Adriaenssens E.M."/>
            <person name="Foster-Nyarko E."/>
            <person name="Jarju S."/>
            <person name="Secka A."/>
            <person name="Antonio M."/>
            <person name="Oren A."/>
            <person name="Chaudhuri R.R."/>
            <person name="La Ragione R."/>
            <person name="Hildebrand F."/>
            <person name="Pallen M.J."/>
        </authorList>
    </citation>
    <scope>NUCLEOTIDE SEQUENCE</scope>
    <source>
        <strain evidence="5">USAMLcec12-2067</strain>
    </source>
</reference>
<dbReference type="GO" id="GO:0003677">
    <property type="term" value="F:DNA binding"/>
    <property type="evidence" value="ECO:0007669"/>
    <property type="project" value="UniProtKB-KW"/>
</dbReference>
<feature type="domain" description="HTH luxR-type" evidence="4">
    <location>
        <begin position="24"/>
        <end position="89"/>
    </location>
</feature>
<protein>
    <submittedName>
        <fullName evidence="5">LuxR C-terminal-related transcriptional regulator</fullName>
    </submittedName>
</protein>
<keyword evidence="2" id="KW-0238">DNA-binding</keyword>
<evidence type="ECO:0000259" key="4">
    <source>
        <dbReference type="PROSITE" id="PS50043"/>
    </source>
</evidence>
<dbReference type="PROSITE" id="PS50043">
    <property type="entry name" value="HTH_LUXR_2"/>
    <property type="match status" value="1"/>
</dbReference>
<gene>
    <name evidence="5" type="ORF">K8V16_04300</name>
</gene>
<dbReference type="InterPro" id="IPR000792">
    <property type="entry name" value="Tscrpt_reg_LuxR_C"/>
</dbReference>
<feature type="non-terminal residue" evidence="5">
    <location>
        <position position="1"/>
    </location>
</feature>
<dbReference type="PANTHER" id="PTHR44688">
    <property type="entry name" value="DNA-BINDING TRANSCRIPTIONAL ACTIVATOR DEVR_DOSR"/>
    <property type="match status" value="1"/>
</dbReference>
<dbReference type="SUPFAM" id="SSF46894">
    <property type="entry name" value="C-terminal effector domain of the bipartite response regulators"/>
    <property type="match status" value="1"/>
</dbReference>
<evidence type="ECO:0000256" key="1">
    <source>
        <dbReference type="ARBA" id="ARBA00023015"/>
    </source>
</evidence>
<keyword evidence="3" id="KW-0804">Transcription</keyword>
<dbReference type="InterPro" id="IPR036388">
    <property type="entry name" value="WH-like_DNA-bd_sf"/>
</dbReference>
<accession>A0A9D2VJT2</accession>
<dbReference type="PANTHER" id="PTHR44688:SF16">
    <property type="entry name" value="DNA-BINDING TRANSCRIPTIONAL ACTIVATOR DEVR_DOSR"/>
    <property type="match status" value="1"/>
</dbReference>
<dbReference type="PRINTS" id="PR00038">
    <property type="entry name" value="HTHLUXR"/>
</dbReference>
<dbReference type="InterPro" id="IPR016032">
    <property type="entry name" value="Sig_transdc_resp-reg_C-effctor"/>
</dbReference>
<dbReference type="Pfam" id="PF00196">
    <property type="entry name" value="GerE"/>
    <property type="match status" value="1"/>
</dbReference>
<evidence type="ECO:0000313" key="5">
    <source>
        <dbReference type="EMBL" id="HJH42999.1"/>
    </source>
</evidence>
<comment type="caution">
    <text evidence="5">The sequence shown here is derived from an EMBL/GenBank/DDBJ whole genome shotgun (WGS) entry which is preliminary data.</text>
</comment>
<organism evidence="5 6">
    <name type="scientific">Rubneribacter badeniensis</name>
    <dbReference type="NCBI Taxonomy" id="2070688"/>
    <lineage>
        <taxon>Bacteria</taxon>
        <taxon>Bacillati</taxon>
        <taxon>Actinomycetota</taxon>
        <taxon>Coriobacteriia</taxon>
        <taxon>Eggerthellales</taxon>
        <taxon>Eggerthellaceae</taxon>
        <taxon>Rubneribacter</taxon>
    </lineage>
</organism>
<proteinExistence type="predicted"/>
<dbReference type="Proteomes" id="UP000789325">
    <property type="component" value="Unassembled WGS sequence"/>
</dbReference>
<evidence type="ECO:0000313" key="6">
    <source>
        <dbReference type="Proteomes" id="UP000789325"/>
    </source>
</evidence>
<reference evidence="5" key="2">
    <citation type="submission" date="2021-09" db="EMBL/GenBank/DDBJ databases">
        <authorList>
            <person name="Gilroy R."/>
        </authorList>
    </citation>
    <scope>NUCLEOTIDE SEQUENCE</scope>
    <source>
        <strain evidence="5">USAMLcec12-2067</strain>
    </source>
</reference>